<feature type="domain" description="Methyltransferase type 11" evidence="2">
    <location>
        <begin position="65"/>
        <end position="160"/>
    </location>
</feature>
<dbReference type="Pfam" id="PF08241">
    <property type="entry name" value="Methyltransf_11"/>
    <property type="match status" value="1"/>
</dbReference>
<proteinExistence type="predicted"/>
<protein>
    <submittedName>
        <fullName evidence="3">Class I SAM-dependent methyltransferase</fullName>
        <ecNumber evidence="3">2.1.-.-</ecNumber>
    </submittedName>
</protein>
<name>A0ABZ2S318_9BURK</name>
<sequence>MSSADVSERNVAYWEEMCGSNLAKTLGITDSKPESLKRFDEWYFDYYPYLAAHIHFEQLVGKAVLEIGLGYGSVSQRIAEAGARYQGLDIAAGPVGLVNTRLSQLGLPGEATQGSILAAPFENESFDHIVTIGCLHHTGDLIKSISECHRLLKPGGSLIMMVYYAYSARRYMQELSTTLRYLCRELMGYRGVVELTNSQIRASYDANSEGNAAPHTDAISGKSLMHLLRDFSAASYRIENISQEPPFWRCTREHLLATKWPQRVGLDIYATAVK</sequence>
<keyword evidence="1 3" id="KW-0808">Transferase</keyword>
<reference evidence="3 4" key="1">
    <citation type="submission" date="2024-03" db="EMBL/GenBank/DDBJ databases">
        <title>Reference genomes for the five species model microbial community.</title>
        <authorList>
            <person name="Padfield D."/>
        </authorList>
    </citation>
    <scope>NUCLEOTIDE SEQUENCE [LARGE SCALE GENOMIC DNA]</scope>
    <source>
        <strain evidence="3 4">AB1</strain>
    </source>
</reference>
<keyword evidence="3" id="KW-0489">Methyltransferase</keyword>
<evidence type="ECO:0000313" key="3">
    <source>
        <dbReference type="EMBL" id="WXR74630.1"/>
    </source>
</evidence>
<dbReference type="RefSeq" id="WP_338880504.1">
    <property type="nucleotide sequence ID" value="NZ_CP148753.1"/>
</dbReference>
<dbReference type="Gene3D" id="3.40.50.150">
    <property type="entry name" value="Vaccinia Virus protein VP39"/>
    <property type="match status" value="1"/>
</dbReference>
<dbReference type="EC" id="2.1.-.-" evidence="3"/>
<dbReference type="InterPro" id="IPR029063">
    <property type="entry name" value="SAM-dependent_MTases_sf"/>
</dbReference>
<dbReference type="SUPFAM" id="SSF53335">
    <property type="entry name" value="S-adenosyl-L-methionine-dependent methyltransferases"/>
    <property type="match status" value="1"/>
</dbReference>
<dbReference type="InterPro" id="IPR013216">
    <property type="entry name" value="Methyltransf_11"/>
</dbReference>
<evidence type="ECO:0000256" key="1">
    <source>
        <dbReference type="ARBA" id="ARBA00022679"/>
    </source>
</evidence>
<keyword evidence="4" id="KW-1185">Reference proteome</keyword>
<dbReference type="GO" id="GO:0032259">
    <property type="term" value="P:methylation"/>
    <property type="evidence" value="ECO:0007669"/>
    <property type="project" value="UniProtKB-KW"/>
</dbReference>
<dbReference type="Proteomes" id="UP001456224">
    <property type="component" value="Chromosome"/>
</dbReference>
<dbReference type="GO" id="GO:0008168">
    <property type="term" value="F:methyltransferase activity"/>
    <property type="evidence" value="ECO:0007669"/>
    <property type="project" value="UniProtKB-KW"/>
</dbReference>
<dbReference type="PANTHER" id="PTHR44068">
    <property type="entry name" value="ZGC:194242"/>
    <property type="match status" value="1"/>
</dbReference>
<evidence type="ECO:0000313" key="4">
    <source>
        <dbReference type="Proteomes" id="UP001456224"/>
    </source>
</evidence>
<dbReference type="EMBL" id="CP148753">
    <property type="protein sequence ID" value="WXR74630.1"/>
    <property type="molecule type" value="Genomic_DNA"/>
</dbReference>
<organism evidence="3 4">
    <name type="scientific">Achromobacter veterisilvae</name>
    <dbReference type="NCBI Taxonomy" id="2069367"/>
    <lineage>
        <taxon>Bacteria</taxon>
        <taxon>Pseudomonadati</taxon>
        <taxon>Pseudomonadota</taxon>
        <taxon>Betaproteobacteria</taxon>
        <taxon>Burkholderiales</taxon>
        <taxon>Alcaligenaceae</taxon>
        <taxon>Achromobacter</taxon>
    </lineage>
</organism>
<dbReference type="PANTHER" id="PTHR44068:SF11">
    <property type="entry name" value="GERANYL DIPHOSPHATE 2-C-METHYLTRANSFERASE"/>
    <property type="match status" value="1"/>
</dbReference>
<evidence type="ECO:0000259" key="2">
    <source>
        <dbReference type="Pfam" id="PF08241"/>
    </source>
</evidence>
<accession>A0ABZ2S318</accession>
<dbReference type="CDD" id="cd02440">
    <property type="entry name" value="AdoMet_MTases"/>
    <property type="match status" value="1"/>
</dbReference>
<gene>
    <name evidence="3" type="ORF">WHX56_03795</name>
</gene>
<dbReference type="InterPro" id="IPR050447">
    <property type="entry name" value="Erg6_SMT_methyltransf"/>
</dbReference>